<gene>
    <name evidence="1" type="ORF">Amon02_000285300</name>
</gene>
<accession>A0ACB5SYQ2</accession>
<name>A0ACB5SYQ2_AMBMO</name>
<sequence>MIGRQLDFYKQFYNSDTDHNFDFIFIKDIQHFFRVSTAGEMHDNNSDSAWFFKSHFSSAEQVQQLEKLCDNLTEKLKLKRDLIIAGITDPTQQELIIDDFDLDFKKTDQLQSVQHQERASGFKKTMCKDENTVKNFTAVKLVKGLFKTTEVGELDITLTTTKKNSIDSIVPEVLERISVSENVTSTTDHHFNYLDTISKDNISPSKSHKFTPILSLTSLKSSSKSSMQIPERKKTESIFESSTNTSSSLSSKSGKQSSISTTKKNIPVPRKASMAGIRSKLLTTKRNKESTNRVPSSTPNSFLASAEARSASHEFKIELTFNPSHDHHTGSLSTQPPASIKIKPRLQVLTIQSDKPIPITIDGKFLMESSA</sequence>
<keyword evidence="2" id="KW-1185">Reference proteome</keyword>
<comment type="caution">
    <text evidence="1">The sequence shown here is derived from an EMBL/GenBank/DDBJ whole genome shotgun (WGS) entry which is preliminary data.</text>
</comment>
<proteinExistence type="predicted"/>
<protein>
    <submittedName>
        <fullName evidence="1">Unnamed protein product</fullName>
    </submittedName>
</protein>
<dbReference type="EMBL" id="BSXS01001704">
    <property type="protein sequence ID" value="GME76989.1"/>
    <property type="molecule type" value="Genomic_DNA"/>
</dbReference>
<dbReference type="Proteomes" id="UP001165064">
    <property type="component" value="Unassembled WGS sequence"/>
</dbReference>
<evidence type="ECO:0000313" key="2">
    <source>
        <dbReference type="Proteomes" id="UP001165064"/>
    </source>
</evidence>
<organism evidence="1 2">
    <name type="scientific">Ambrosiozyma monospora</name>
    <name type="common">Yeast</name>
    <name type="synonym">Endomycopsis monosporus</name>
    <dbReference type="NCBI Taxonomy" id="43982"/>
    <lineage>
        <taxon>Eukaryota</taxon>
        <taxon>Fungi</taxon>
        <taxon>Dikarya</taxon>
        <taxon>Ascomycota</taxon>
        <taxon>Saccharomycotina</taxon>
        <taxon>Pichiomycetes</taxon>
        <taxon>Pichiales</taxon>
        <taxon>Pichiaceae</taxon>
        <taxon>Ambrosiozyma</taxon>
    </lineage>
</organism>
<reference evidence="1" key="1">
    <citation type="submission" date="2023-04" db="EMBL/GenBank/DDBJ databases">
        <title>Ambrosiozyma monospora NBRC 10751.</title>
        <authorList>
            <person name="Ichikawa N."/>
            <person name="Sato H."/>
            <person name="Tonouchi N."/>
        </authorList>
    </citation>
    <scope>NUCLEOTIDE SEQUENCE</scope>
    <source>
        <strain evidence="1">NBRC 10751</strain>
    </source>
</reference>
<evidence type="ECO:0000313" key="1">
    <source>
        <dbReference type="EMBL" id="GME76989.1"/>
    </source>
</evidence>